<dbReference type="GO" id="GO:0005886">
    <property type="term" value="C:plasma membrane"/>
    <property type="evidence" value="ECO:0007669"/>
    <property type="project" value="UniProtKB-SubCell"/>
</dbReference>
<accession>A0A5B8J786</accession>
<keyword evidence="7 9" id="KW-0472">Membrane</keyword>
<evidence type="ECO:0000256" key="5">
    <source>
        <dbReference type="ARBA" id="ARBA00022692"/>
    </source>
</evidence>
<dbReference type="InterPro" id="IPR007208">
    <property type="entry name" value="MrpF/PhaF-like"/>
</dbReference>
<dbReference type="Proteomes" id="UP000318483">
    <property type="component" value="Chromosome"/>
</dbReference>
<keyword evidence="5 9" id="KW-0812">Transmembrane</keyword>
<keyword evidence="3" id="KW-0813">Transport</keyword>
<evidence type="ECO:0000256" key="1">
    <source>
        <dbReference type="ARBA" id="ARBA00004651"/>
    </source>
</evidence>
<evidence type="ECO:0000256" key="9">
    <source>
        <dbReference type="SAM" id="Phobius"/>
    </source>
</evidence>
<dbReference type="PANTHER" id="PTHR34702:SF1">
    <property type="entry name" value="NA(+)_H(+) ANTIPORTER SUBUNIT F"/>
    <property type="match status" value="1"/>
</dbReference>
<protein>
    <submittedName>
        <fullName evidence="10">pH regulation protein F</fullName>
    </submittedName>
</protein>
<dbReference type="Pfam" id="PF04066">
    <property type="entry name" value="MrpF_PhaF"/>
    <property type="match status" value="1"/>
</dbReference>
<evidence type="ECO:0000256" key="6">
    <source>
        <dbReference type="ARBA" id="ARBA00022989"/>
    </source>
</evidence>
<evidence type="ECO:0000313" key="11">
    <source>
        <dbReference type="Proteomes" id="UP000318483"/>
    </source>
</evidence>
<keyword evidence="11" id="KW-1185">Reference proteome</keyword>
<feature type="region of interest" description="Disordered" evidence="8">
    <location>
        <begin position="82"/>
        <end position="111"/>
    </location>
</feature>
<dbReference type="GO" id="GO:0015385">
    <property type="term" value="F:sodium:proton antiporter activity"/>
    <property type="evidence" value="ECO:0007669"/>
    <property type="project" value="TreeGrafter"/>
</dbReference>
<feature type="transmembrane region" description="Helical" evidence="9">
    <location>
        <begin position="6"/>
        <end position="23"/>
    </location>
</feature>
<feature type="transmembrane region" description="Helical" evidence="9">
    <location>
        <begin position="32"/>
        <end position="52"/>
    </location>
</feature>
<proteinExistence type="inferred from homology"/>
<reference evidence="10 11" key="1">
    <citation type="submission" date="2019-07" db="EMBL/GenBank/DDBJ databases">
        <title>Litoreibacter alkalisoli sp. nov., isolated from saline-alkaline soil.</title>
        <authorList>
            <person name="Wang S."/>
            <person name="Xu L."/>
            <person name="Xing Y.-T."/>
            <person name="Sun J.-Q."/>
        </authorList>
    </citation>
    <scope>NUCLEOTIDE SEQUENCE [LARGE SCALE GENOMIC DNA]</scope>
    <source>
        <strain evidence="10 11">LN3S51</strain>
    </source>
</reference>
<feature type="compositionally biased region" description="Acidic residues" evidence="8">
    <location>
        <begin position="97"/>
        <end position="111"/>
    </location>
</feature>
<dbReference type="EMBL" id="CP042261">
    <property type="protein sequence ID" value="QDY70337.1"/>
    <property type="molecule type" value="Genomic_DNA"/>
</dbReference>
<evidence type="ECO:0000256" key="4">
    <source>
        <dbReference type="ARBA" id="ARBA00022475"/>
    </source>
</evidence>
<evidence type="ECO:0000256" key="8">
    <source>
        <dbReference type="SAM" id="MobiDB-lite"/>
    </source>
</evidence>
<evidence type="ECO:0000256" key="3">
    <source>
        <dbReference type="ARBA" id="ARBA00022448"/>
    </source>
</evidence>
<sequence>MAATEVALYLVIGSILLSFIRLAKGPRLPDRVIALDMMTVSIVAFCALYSIISGQSVFLDVAIVLALIGFLTTLALARFGERRTARRNRDHPSDATEQIEEVAEQPMEEDE</sequence>
<gene>
    <name evidence="10" type="ORF">FPZ52_10920</name>
</gene>
<keyword evidence="4" id="KW-1003">Cell membrane</keyword>
<name>A0A5B8J786_9RHOB</name>
<evidence type="ECO:0000256" key="7">
    <source>
        <dbReference type="ARBA" id="ARBA00023136"/>
    </source>
</evidence>
<evidence type="ECO:0000256" key="2">
    <source>
        <dbReference type="ARBA" id="ARBA00009212"/>
    </source>
</evidence>
<dbReference type="PANTHER" id="PTHR34702">
    <property type="entry name" value="NA(+)/H(+) ANTIPORTER SUBUNIT F1"/>
    <property type="match status" value="1"/>
</dbReference>
<comment type="subcellular location">
    <subcellularLocation>
        <location evidence="1">Cell membrane</location>
        <topology evidence="1">Multi-pass membrane protein</topology>
    </subcellularLocation>
</comment>
<dbReference type="AlphaFoldDB" id="A0A5B8J786"/>
<dbReference type="OrthoDB" id="9800226at2"/>
<organism evidence="10 11">
    <name type="scientific">Qingshengfaniella alkalisoli</name>
    <dbReference type="NCBI Taxonomy" id="2599296"/>
    <lineage>
        <taxon>Bacteria</taxon>
        <taxon>Pseudomonadati</taxon>
        <taxon>Pseudomonadota</taxon>
        <taxon>Alphaproteobacteria</taxon>
        <taxon>Rhodobacterales</taxon>
        <taxon>Paracoccaceae</taxon>
        <taxon>Qingshengfaniella</taxon>
    </lineage>
</organism>
<keyword evidence="6 9" id="KW-1133">Transmembrane helix</keyword>
<comment type="similarity">
    <text evidence="2">Belongs to the CPA3 antiporters (TC 2.A.63) subunit F family.</text>
</comment>
<dbReference type="KEGG" id="lit:FPZ52_10920"/>
<feature type="transmembrane region" description="Helical" evidence="9">
    <location>
        <begin position="58"/>
        <end position="79"/>
    </location>
</feature>
<evidence type="ECO:0000313" key="10">
    <source>
        <dbReference type="EMBL" id="QDY70337.1"/>
    </source>
</evidence>